<accession>A0ABR1VP13</accession>
<gene>
    <name evidence="2" type="ORF">PG996_004977</name>
</gene>
<sequence>MSVTGTIGLISGVMGEVDQSKYRVFVGLNGYKDLSAAEGEISLVKLYNKNHDLMGSAAGDDAICIAAISATMPEGSKWGWTGDWGYFCGLDFYYSGYEMQNSKGLKDVSPHCTWIDNDHTNDFKAAVIGINWSALHSDSEDTNVPDEATARQECGKNMQAWRNWNTEQLLPLPQPKNRREWGVSDNRLRRRSQRSDNRLVVSNLAHQNATELCAAPNSFGPDFVSVEEGVYCNMETHETAPLCERDNKAPECFDHTHPEGPAMVRRNGKRSLRNPTQVITGGGDKSANARL</sequence>
<proteinExistence type="predicted"/>
<dbReference type="Proteomes" id="UP001446871">
    <property type="component" value="Unassembled WGS sequence"/>
</dbReference>
<evidence type="ECO:0000313" key="3">
    <source>
        <dbReference type="Proteomes" id="UP001446871"/>
    </source>
</evidence>
<comment type="caution">
    <text evidence="2">The sequence shown here is derived from an EMBL/GenBank/DDBJ whole genome shotgun (WGS) entry which is preliminary data.</text>
</comment>
<evidence type="ECO:0000313" key="2">
    <source>
        <dbReference type="EMBL" id="KAK8071629.1"/>
    </source>
</evidence>
<reference evidence="2 3" key="1">
    <citation type="submission" date="2023-01" db="EMBL/GenBank/DDBJ databases">
        <title>Analysis of 21 Apiospora genomes using comparative genomics revels a genus with tremendous synthesis potential of carbohydrate active enzymes and secondary metabolites.</title>
        <authorList>
            <person name="Sorensen T."/>
        </authorList>
    </citation>
    <scope>NUCLEOTIDE SEQUENCE [LARGE SCALE GENOMIC DNA]</scope>
    <source>
        <strain evidence="2 3">CBS 83171</strain>
    </source>
</reference>
<evidence type="ECO:0000256" key="1">
    <source>
        <dbReference type="SAM" id="MobiDB-lite"/>
    </source>
</evidence>
<keyword evidence="3" id="KW-1185">Reference proteome</keyword>
<organism evidence="2 3">
    <name type="scientific">Apiospora saccharicola</name>
    <dbReference type="NCBI Taxonomy" id="335842"/>
    <lineage>
        <taxon>Eukaryota</taxon>
        <taxon>Fungi</taxon>
        <taxon>Dikarya</taxon>
        <taxon>Ascomycota</taxon>
        <taxon>Pezizomycotina</taxon>
        <taxon>Sordariomycetes</taxon>
        <taxon>Xylariomycetidae</taxon>
        <taxon>Amphisphaeriales</taxon>
        <taxon>Apiosporaceae</taxon>
        <taxon>Apiospora</taxon>
    </lineage>
</organism>
<name>A0ABR1VP13_9PEZI</name>
<protein>
    <submittedName>
        <fullName evidence="2">Uncharacterized protein</fullName>
    </submittedName>
</protein>
<dbReference type="EMBL" id="JAQQWM010000003">
    <property type="protein sequence ID" value="KAK8071629.1"/>
    <property type="molecule type" value="Genomic_DNA"/>
</dbReference>
<feature type="region of interest" description="Disordered" evidence="1">
    <location>
        <begin position="175"/>
        <end position="194"/>
    </location>
</feature>